<reference evidence="2 3" key="1">
    <citation type="submission" date="2018-10" db="EMBL/GenBank/DDBJ databases">
        <title>Genomic Encyclopedia of Archaeal and Bacterial Type Strains, Phase II (KMG-II): from individual species to whole genera.</title>
        <authorList>
            <person name="Goeker M."/>
        </authorList>
    </citation>
    <scope>NUCLEOTIDE SEQUENCE [LARGE SCALE GENOMIC DNA]</scope>
    <source>
        <strain evidence="2 3">DSM 29537</strain>
    </source>
</reference>
<accession>A0A495M5E0</accession>
<sequence>MKTKVLVLLLVASSFNLLAQSRSEIIKDINGLLQNVKNVRIRTGDSSPSHLTHTYMNFSEHASKKGWVSFTSVTSWGSAYEDLTITYSFDPKKIEEVSLNDEVDKERGNKAFLFALTLEGNNDVEITSVQGGSTTRDKSNMVVMYIMMKGSDGYEIYDQLEELFQDLASS</sequence>
<proteinExistence type="predicted"/>
<keyword evidence="3" id="KW-1185">Reference proteome</keyword>
<dbReference type="AlphaFoldDB" id="A0A495M5E0"/>
<protein>
    <recommendedName>
        <fullName evidence="4">Polyketide cyclase/dehydrase/lipid transport protein</fullName>
    </recommendedName>
</protein>
<name>A0A495M5E0_9FLAO</name>
<feature type="chain" id="PRO_5019839479" description="Polyketide cyclase/dehydrase/lipid transport protein" evidence="1">
    <location>
        <begin position="20"/>
        <end position="170"/>
    </location>
</feature>
<evidence type="ECO:0000313" key="2">
    <source>
        <dbReference type="EMBL" id="RKS20535.1"/>
    </source>
</evidence>
<organism evidence="2 3">
    <name type="scientific">Flavobacterium endophyticum</name>
    <dbReference type="NCBI Taxonomy" id="1540163"/>
    <lineage>
        <taxon>Bacteria</taxon>
        <taxon>Pseudomonadati</taxon>
        <taxon>Bacteroidota</taxon>
        <taxon>Flavobacteriia</taxon>
        <taxon>Flavobacteriales</taxon>
        <taxon>Flavobacteriaceae</taxon>
        <taxon>Flavobacterium</taxon>
    </lineage>
</organism>
<keyword evidence="1" id="KW-0732">Signal</keyword>
<feature type="signal peptide" evidence="1">
    <location>
        <begin position="1"/>
        <end position="19"/>
    </location>
</feature>
<dbReference type="Proteomes" id="UP000277579">
    <property type="component" value="Unassembled WGS sequence"/>
</dbReference>
<comment type="caution">
    <text evidence="2">The sequence shown here is derived from an EMBL/GenBank/DDBJ whole genome shotgun (WGS) entry which is preliminary data.</text>
</comment>
<dbReference type="OrthoDB" id="763431at2"/>
<dbReference type="EMBL" id="RBLC01000004">
    <property type="protein sequence ID" value="RKS20535.1"/>
    <property type="molecule type" value="Genomic_DNA"/>
</dbReference>
<evidence type="ECO:0000313" key="3">
    <source>
        <dbReference type="Proteomes" id="UP000277579"/>
    </source>
</evidence>
<dbReference type="RefSeq" id="WP_121377191.1">
    <property type="nucleotide sequence ID" value="NZ_RBLC01000004.1"/>
</dbReference>
<evidence type="ECO:0000256" key="1">
    <source>
        <dbReference type="SAM" id="SignalP"/>
    </source>
</evidence>
<gene>
    <name evidence="2" type="ORF">CLV94_2914</name>
</gene>
<evidence type="ECO:0008006" key="4">
    <source>
        <dbReference type="Google" id="ProtNLM"/>
    </source>
</evidence>